<gene>
    <name evidence="1" type="ORF">PQ455_07275</name>
</gene>
<dbReference type="Proteomes" id="UP001220395">
    <property type="component" value="Chromosome"/>
</dbReference>
<organism evidence="1 2">
    <name type="scientific">Sphingomonas naphthae</name>
    <dbReference type="NCBI Taxonomy" id="1813468"/>
    <lineage>
        <taxon>Bacteria</taxon>
        <taxon>Pseudomonadati</taxon>
        <taxon>Pseudomonadota</taxon>
        <taxon>Alphaproteobacteria</taxon>
        <taxon>Sphingomonadales</taxon>
        <taxon>Sphingomonadaceae</taxon>
        <taxon>Sphingomonas</taxon>
    </lineage>
</organism>
<accession>A0ABY7TT16</accession>
<dbReference type="RefSeq" id="WP_273690505.1">
    <property type="nucleotide sequence ID" value="NZ_CP117411.1"/>
</dbReference>
<keyword evidence="2" id="KW-1185">Reference proteome</keyword>
<protein>
    <submittedName>
        <fullName evidence="1">Uncharacterized protein</fullName>
    </submittedName>
</protein>
<evidence type="ECO:0000313" key="1">
    <source>
        <dbReference type="EMBL" id="WCT75009.1"/>
    </source>
</evidence>
<dbReference type="EMBL" id="CP117411">
    <property type="protein sequence ID" value="WCT75009.1"/>
    <property type="molecule type" value="Genomic_DNA"/>
</dbReference>
<reference evidence="1 2" key="1">
    <citation type="submission" date="2023-02" db="EMBL/GenBank/DDBJ databases">
        <title>Genome sequence of Sphingomonas naphthae.</title>
        <authorList>
            <person name="Kim S."/>
            <person name="Heo J."/>
            <person name="Kwon S.-W."/>
        </authorList>
    </citation>
    <scope>NUCLEOTIDE SEQUENCE [LARGE SCALE GENOMIC DNA]</scope>
    <source>
        <strain evidence="1 2">KACC 18716</strain>
    </source>
</reference>
<evidence type="ECO:0000313" key="2">
    <source>
        <dbReference type="Proteomes" id="UP001220395"/>
    </source>
</evidence>
<proteinExistence type="predicted"/>
<sequence>MSKRRLDVPHWHSDTLHRLHNPFDQVPDSVLHSYELEIRAMIRACERERARLATVQSLVTEAVRNRKPAKLVITDHAIVRFLERFRGWNMAEVEDEIQAMAEAHSPEVAVREGVVITVLPAGQEARVDEGEKG</sequence>
<name>A0ABY7TT16_9SPHN</name>